<sequence>MAKRYRTPPSNAAVRFGGAAMLLMAVLIGSFCVPALPYASGLAGTHGTLTVDGYKYSYSSRGGTTRSSQGTFRSDDGRTTDPKAVIEPDYALGRRVTVTRAPWTYYAVGPAYFLGWLAGTCFAACFLVFGVPALVFGARWNNGTRAGAVRVQVRIAVGAFYGAVGVGVLAVGVGVVT</sequence>
<keyword evidence="2" id="KW-0812">Transmembrane</keyword>
<keyword evidence="2" id="KW-0472">Membrane</keyword>
<feature type="transmembrane region" description="Helical" evidence="2">
    <location>
        <begin position="155"/>
        <end position="176"/>
    </location>
</feature>
<organism evidence="3 4">
    <name type="scientific">Streptomyces morookaense</name>
    <name type="common">Streptoverticillium morookaense</name>
    <dbReference type="NCBI Taxonomy" id="1970"/>
    <lineage>
        <taxon>Bacteria</taxon>
        <taxon>Bacillati</taxon>
        <taxon>Actinomycetota</taxon>
        <taxon>Actinomycetes</taxon>
        <taxon>Kitasatosporales</taxon>
        <taxon>Streptomycetaceae</taxon>
        <taxon>Streptomyces</taxon>
    </lineage>
</organism>
<dbReference type="EMBL" id="JABBXF010000084">
    <property type="protein sequence ID" value="NVK81549.1"/>
    <property type="molecule type" value="Genomic_DNA"/>
</dbReference>
<proteinExistence type="predicted"/>
<dbReference type="AlphaFoldDB" id="A0A7Y7B9Y9"/>
<name>A0A7Y7B9Y9_STRMO</name>
<evidence type="ECO:0000313" key="4">
    <source>
        <dbReference type="Proteomes" id="UP000587462"/>
    </source>
</evidence>
<accession>A0A7Y7B9Y9</accession>
<feature type="compositionally biased region" description="Low complexity" evidence="1">
    <location>
        <begin position="60"/>
        <end position="72"/>
    </location>
</feature>
<comment type="caution">
    <text evidence="3">The sequence shown here is derived from an EMBL/GenBank/DDBJ whole genome shotgun (WGS) entry which is preliminary data.</text>
</comment>
<protein>
    <submittedName>
        <fullName evidence="3">Uncharacterized protein</fullName>
    </submittedName>
</protein>
<keyword evidence="4" id="KW-1185">Reference proteome</keyword>
<dbReference type="RefSeq" id="WP_171086388.1">
    <property type="nucleotide sequence ID" value="NZ_BNBU01000021.1"/>
</dbReference>
<evidence type="ECO:0000313" key="3">
    <source>
        <dbReference type="EMBL" id="NVK81549.1"/>
    </source>
</evidence>
<reference evidence="3 4" key="1">
    <citation type="submission" date="2020-04" db="EMBL/GenBank/DDBJ databases">
        <title>Draft Genome Sequence of Streptomyces morookaense DSM 40503, an 8-azaguanine-producing strain.</title>
        <authorList>
            <person name="Qi J."/>
            <person name="Gao J.-M."/>
        </authorList>
    </citation>
    <scope>NUCLEOTIDE SEQUENCE [LARGE SCALE GENOMIC DNA]</scope>
    <source>
        <strain evidence="3 4">DSM 40503</strain>
    </source>
</reference>
<dbReference type="Proteomes" id="UP000587462">
    <property type="component" value="Unassembled WGS sequence"/>
</dbReference>
<keyword evidence="2" id="KW-1133">Transmembrane helix</keyword>
<feature type="transmembrane region" description="Helical" evidence="2">
    <location>
        <begin position="113"/>
        <end position="135"/>
    </location>
</feature>
<feature type="transmembrane region" description="Helical" evidence="2">
    <location>
        <begin position="12"/>
        <end position="36"/>
    </location>
</feature>
<evidence type="ECO:0000256" key="2">
    <source>
        <dbReference type="SAM" id="Phobius"/>
    </source>
</evidence>
<gene>
    <name evidence="3" type="ORF">HG542_28420</name>
</gene>
<feature type="region of interest" description="Disordered" evidence="1">
    <location>
        <begin position="60"/>
        <end position="79"/>
    </location>
</feature>
<evidence type="ECO:0000256" key="1">
    <source>
        <dbReference type="SAM" id="MobiDB-lite"/>
    </source>
</evidence>